<evidence type="ECO:0000313" key="4">
    <source>
        <dbReference type="Proteomes" id="UP000822688"/>
    </source>
</evidence>
<dbReference type="Proteomes" id="UP000822688">
    <property type="component" value="Chromosome 6"/>
</dbReference>
<keyword evidence="2" id="KW-0732">Signal</keyword>
<dbReference type="AlphaFoldDB" id="A0A8T0HK54"/>
<feature type="region of interest" description="Disordered" evidence="1">
    <location>
        <begin position="49"/>
        <end position="72"/>
    </location>
</feature>
<feature type="compositionally biased region" description="Low complexity" evidence="1">
    <location>
        <begin position="49"/>
        <end position="66"/>
    </location>
</feature>
<evidence type="ECO:0000256" key="1">
    <source>
        <dbReference type="SAM" id="MobiDB-lite"/>
    </source>
</evidence>
<organism evidence="3 4">
    <name type="scientific">Ceratodon purpureus</name>
    <name type="common">Fire moss</name>
    <name type="synonym">Dicranum purpureum</name>
    <dbReference type="NCBI Taxonomy" id="3225"/>
    <lineage>
        <taxon>Eukaryota</taxon>
        <taxon>Viridiplantae</taxon>
        <taxon>Streptophyta</taxon>
        <taxon>Embryophyta</taxon>
        <taxon>Bryophyta</taxon>
        <taxon>Bryophytina</taxon>
        <taxon>Bryopsida</taxon>
        <taxon>Dicranidae</taxon>
        <taxon>Pseudoditrichales</taxon>
        <taxon>Ditrichaceae</taxon>
        <taxon>Ceratodon</taxon>
    </lineage>
</organism>
<accession>A0A8T0HK54</accession>
<feature type="chain" id="PRO_5035778932" description="Secreted protein" evidence="2">
    <location>
        <begin position="30"/>
        <end position="72"/>
    </location>
</feature>
<comment type="caution">
    <text evidence="3">The sequence shown here is derived from an EMBL/GenBank/DDBJ whole genome shotgun (WGS) entry which is preliminary data.</text>
</comment>
<sequence>MLNCFKLSVIGVSTLVAVSCILYPGRREAGRVPVVYPRWRWRWSLRLPSLPRPSRAPLSPLSPFRPSKPRLS</sequence>
<dbReference type="EMBL" id="CM026427">
    <property type="protein sequence ID" value="KAG0571186.1"/>
    <property type="molecule type" value="Genomic_DNA"/>
</dbReference>
<dbReference type="PROSITE" id="PS51257">
    <property type="entry name" value="PROKAR_LIPOPROTEIN"/>
    <property type="match status" value="1"/>
</dbReference>
<evidence type="ECO:0008006" key="5">
    <source>
        <dbReference type="Google" id="ProtNLM"/>
    </source>
</evidence>
<keyword evidence="4" id="KW-1185">Reference proteome</keyword>
<proteinExistence type="predicted"/>
<protein>
    <recommendedName>
        <fullName evidence="5">Secreted protein</fullName>
    </recommendedName>
</protein>
<evidence type="ECO:0000313" key="3">
    <source>
        <dbReference type="EMBL" id="KAG0571186.1"/>
    </source>
</evidence>
<gene>
    <name evidence="3" type="ORF">KC19_6G218000</name>
</gene>
<evidence type="ECO:0000256" key="2">
    <source>
        <dbReference type="SAM" id="SignalP"/>
    </source>
</evidence>
<reference evidence="3 4" key="1">
    <citation type="submission" date="2020-06" db="EMBL/GenBank/DDBJ databases">
        <title>WGS assembly of Ceratodon purpureus strain R40.</title>
        <authorList>
            <person name="Carey S.B."/>
            <person name="Jenkins J."/>
            <person name="Shu S."/>
            <person name="Lovell J.T."/>
            <person name="Sreedasyam A."/>
            <person name="Maumus F."/>
            <person name="Tiley G.P."/>
            <person name="Fernandez-Pozo N."/>
            <person name="Barry K."/>
            <person name="Chen C."/>
            <person name="Wang M."/>
            <person name="Lipzen A."/>
            <person name="Daum C."/>
            <person name="Saski C.A."/>
            <person name="Payton A.C."/>
            <person name="Mcbreen J.C."/>
            <person name="Conrad R.E."/>
            <person name="Kollar L.M."/>
            <person name="Olsson S."/>
            <person name="Huttunen S."/>
            <person name="Landis J.B."/>
            <person name="Wickett N.J."/>
            <person name="Johnson M.G."/>
            <person name="Rensing S.A."/>
            <person name="Grimwood J."/>
            <person name="Schmutz J."/>
            <person name="Mcdaniel S.F."/>
        </authorList>
    </citation>
    <scope>NUCLEOTIDE SEQUENCE [LARGE SCALE GENOMIC DNA]</scope>
    <source>
        <strain evidence="3 4">R40</strain>
    </source>
</reference>
<feature type="signal peptide" evidence="2">
    <location>
        <begin position="1"/>
        <end position="29"/>
    </location>
</feature>
<name>A0A8T0HK54_CERPU</name>